<dbReference type="SUPFAM" id="SSF52009">
    <property type="entry name" value="Phosphohistidine domain"/>
    <property type="match status" value="1"/>
</dbReference>
<evidence type="ECO:0000313" key="2">
    <source>
        <dbReference type="EMBL" id="OIP43660.1"/>
    </source>
</evidence>
<organism evidence="2 3">
    <name type="scientific">Candidatus Desantisbacteria bacterium CG2_30_40_21</name>
    <dbReference type="NCBI Taxonomy" id="1817895"/>
    <lineage>
        <taxon>Bacteria</taxon>
        <taxon>Candidatus Desantisiibacteriota</taxon>
    </lineage>
</organism>
<dbReference type="AlphaFoldDB" id="A0A1J5E5G0"/>
<reference evidence="2 3" key="1">
    <citation type="journal article" date="2016" name="Environ. Microbiol.">
        <title>Genomic resolution of a cold subsurface aquifer community provides metabolic insights for novel microbes adapted to high CO concentrations.</title>
        <authorList>
            <person name="Probst A.J."/>
            <person name="Castelle C.J."/>
            <person name="Singh A."/>
            <person name="Brown C.T."/>
            <person name="Anantharaman K."/>
            <person name="Sharon I."/>
            <person name="Hug L.A."/>
            <person name="Burstein D."/>
            <person name="Emerson J.B."/>
            <person name="Thomas B.C."/>
            <person name="Banfield J.F."/>
        </authorList>
    </citation>
    <scope>NUCLEOTIDE SEQUENCE [LARGE SCALE GENOMIC DNA]</scope>
    <source>
        <strain evidence="2">CG2_30_40_21</strain>
    </source>
</reference>
<dbReference type="Pfam" id="PF00391">
    <property type="entry name" value="PEP-utilizers"/>
    <property type="match status" value="1"/>
</dbReference>
<protein>
    <recommendedName>
        <fullName evidence="1">PEP-utilising enzyme mobile domain-containing protein</fullName>
    </recommendedName>
</protein>
<dbReference type="Gene3D" id="3.50.30.10">
    <property type="entry name" value="Phosphohistidine domain"/>
    <property type="match status" value="1"/>
</dbReference>
<proteinExistence type="predicted"/>
<evidence type="ECO:0000313" key="3">
    <source>
        <dbReference type="Proteomes" id="UP000183085"/>
    </source>
</evidence>
<comment type="caution">
    <text evidence="2">The sequence shown here is derived from an EMBL/GenBank/DDBJ whole genome shotgun (WGS) entry which is preliminary data.</text>
</comment>
<sequence length="332" mass="38169">MDELEKIKDPWFYFNPGTGFYHIPRSWIDDLDVPFSGITGYIKRLEQGEKIERDKEKIQNEAERLRKGYYKLLRTDEEKKVFTEKLSLAKTVFPYVEEHNFYIEHWHHTIFWNKMRQLGRVFVENHFFGDEEDIFYLNRYEISQALYDLYASWAIGSPARGPMYYPGIIAKRRKMIEALSKYQPAPALGIPPEEITEPFTIMLWGIVSEKINNWLESVSEGVSSNILRGHPASPGIVEGRARLILCIDDLKKIEDGEILVCPITTPSWTIVFSRIRAIITNVGGSMSHAAIVCREYGLPAVVGTGFATQTIKNGQWLKVDGQKGIVEIIDNC</sequence>
<dbReference type="InterPro" id="IPR036637">
    <property type="entry name" value="Phosphohistidine_dom_sf"/>
</dbReference>
<dbReference type="PANTHER" id="PTHR43615:SF1">
    <property type="entry name" value="PPDK_N DOMAIN-CONTAINING PROTEIN"/>
    <property type="match status" value="1"/>
</dbReference>
<feature type="domain" description="PEP-utilising enzyme mobile" evidence="1">
    <location>
        <begin position="253"/>
        <end position="324"/>
    </location>
</feature>
<dbReference type="InterPro" id="IPR008279">
    <property type="entry name" value="PEP-util_enz_mobile_dom"/>
</dbReference>
<dbReference type="PANTHER" id="PTHR43615">
    <property type="entry name" value="PHOSPHOENOLPYRUVATE SYNTHASE-RELATED"/>
    <property type="match status" value="1"/>
</dbReference>
<dbReference type="InterPro" id="IPR051549">
    <property type="entry name" value="PEP_Utilizing_Enz"/>
</dbReference>
<evidence type="ECO:0000259" key="1">
    <source>
        <dbReference type="Pfam" id="PF00391"/>
    </source>
</evidence>
<accession>A0A1J5E5G0</accession>
<dbReference type="Proteomes" id="UP000183085">
    <property type="component" value="Unassembled WGS sequence"/>
</dbReference>
<gene>
    <name evidence="2" type="ORF">AUJ95_00175</name>
</gene>
<dbReference type="EMBL" id="MNYI01000007">
    <property type="protein sequence ID" value="OIP43660.1"/>
    <property type="molecule type" value="Genomic_DNA"/>
</dbReference>
<dbReference type="STRING" id="1817895.AUJ95_00175"/>
<dbReference type="GO" id="GO:0016772">
    <property type="term" value="F:transferase activity, transferring phosphorus-containing groups"/>
    <property type="evidence" value="ECO:0007669"/>
    <property type="project" value="InterPro"/>
</dbReference>
<name>A0A1J5E5G0_9BACT</name>